<evidence type="ECO:0000313" key="1">
    <source>
        <dbReference type="EMBL" id="SVD99547.1"/>
    </source>
</evidence>
<protein>
    <recommendedName>
        <fullName evidence="2">N-acetylneuraminic acid synthase N-terminal domain-containing protein</fullName>
    </recommendedName>
</protein>
<feature type="non-terminal residue" evidence="1">
    <location>
        <position position="47"/>
    </location>
</feature>
<dbReference type="GO" id="GO:0047444">
    <property type="term" value="F:N-acylneuraminate-9-phosphate synthase activity"/>
    <property type="evidence" value="ECO:0007669"/>
    <property type="project" value="TreeGrafter"/>
</dbReference>
<name>A0A382ZVK3_9ZZZZ</name>
<dbReference type="AlphaFoldDB" id="A0A382ZVK3"/>
<organism evidence="1">
    <name type="scientific">marine metagenome</name>
    <dbReference type="NCBI Taxonomy" id="408172"/>
    <lineage>
        <taxon>unclassified sequences</taxon>
        <taxon>metagenomes</taxon>
        <taxon>ecological metagenomes</taxon>
    </lineage>
</organism>
<dbReference type="Gene3D" id="3.20.20.70">
    <property type="entry name" value="Aldolase class I"/>
    <property type="match status" value="1"/>
</dbReference>
<proteinExistence type="predicted"/>
<dbReference type="PANTHER" id="PTHR42966">
    <property type="entry name" value="N-ACETYLNEURAMINATE SYNTHASE"/>
    <property type="match status" value="1"/>
</dbReference>
<gene>
    <name evidence="1" type="ORF">METZ01_LOCUS452401</name>
</gene>
<accession>A0A382ZVK3</accession>
<dbReference type="PANTHER" id="PTHR42966:SF1">
    <property type="entry name" value="SIALIC ACID SYNTHASE"/>
    <property type="match status" value="1"/>
</dbReference>
<dbReference type="SUPFAM" id="SSF51569">
    <property type="entry name" value="Aldolase"/>
    <property type="match status" value="1"/>
</dbReference>
<reference evidence="1" key="1">
    <citation type="submission" date="2018-05" db="EMBL/GenBank/DDBJ databases">
        <authorList>
            <person name="Lanie J.A."/>
            <person name="Ng W.-L."/>
            <person name="Kazmierczak K.M."/>
            <person name="Andrzejewski T.M."/>
            <person name="Davidsen T.M."/>
            <person name="Wayne K.J."/>
            <person name="Tettelin H."/>
            <person name="Glass J.I."/>
            <person name="Rusch D."/>
            <person name="Podicherti R."/>
            <person name="Tsui H.-C.T."/>
            <person name="Winkler M.E."/>
        </authorList>
    </citation>
    <scope>NUCLEOTIDE SEQUENCE</scope>
</reference>
<dbReference type="InterPro" id="IPR013785">
    <property type="entry name" value="Aldolase_TIM"/>
</dbReference>
<sequence length="47" mass="5183">MKRKTFVIAEIGVNHNGDTVIAQDMICAAAEARVDAVKFQTFDTDKL</sequence>
<dbReference type="EMBL" id="UINC01187036">
    <property type="protein sequence ID" value="SVD99547.1"/>
    <property type="molecule type" value="Genomic_DNA"/>
</dbReference>
<evidence type="ECO:0008006" key="2">
    <source>
        <dbReference type="Google" id="ProtNLM"/>
    </source>
</evidence>
<dbReference type="InterPro" id="IPR051690">
    <property type="entry name" value="PseI-like"/>
</dbReference>